<name>A0A382IZ40_9ZZZZ</name>
<gene>
    <name evidence="1" type="ORF">METZ01_LOCUS256725</name>
</gene>
<accession>A0A382IZ40</accession>
<dbReference type="EMBL" id="UINC01070038">
    <property type="protein sequence ID" value="SVC03871.1"/>
    <property type="molecule type" value="Genomic_DNA"/>
</dbReference>
<dbReference type="AlphaFoldDB" id="A0A382IZ40"/>
<feature type="non-terminal residue" evidence="1">
    <location>
        <position position="308"/>
    </location>
</feature>
<evidence type="ECO:0000313" key="1">
    <source>
        <dbReference type="EMBL" id="SVC03871.1"/>
    </source>
</evidence>
<proteinExistence type="predicted"/>
<reference evidence="1" key="1">
    <citation type="submission" date="2018-05" db="EMBL/GenBank/DDBJ databases">
        <authorList>
            <person name="Lanie J.A."/>
            <person name="Ng W.-L."/>
            <person name="Kazmierczak K.M."/>
            <person name="Andrzejewski T.M."/>
            <person name="Davidsen T.M."/>
            <person name="Wayne K.J."/>
            <person name="Tettelin H."/>
            <person name="Glass J.I."/>
            <person name="Rusch D."/>
            <person name="Podicherti R."/>
            <person name="Tsui H.-C.T."/>
            <person name="Winkler M.E."/>
        </authorList>
    </citation>
    <scope>NUCLEOTIDE SEQUENCE</scope>
</reference>
<protein>
    <submittedName>
        <fullName evidence="1">Uncharacterized protein</fullName>
    </submittedName>
</protein>
<sequence>MINKIKDKGLRWLLWRLKSEIRNPTNLYFKIVVDNMLRLKMSVKKPLVRKERDDLLYAIFDMECAPITFNIAEFLVDAEYESRNINKNGFVVVVVPLEKEPKYENEEYLSVVDSASKSWRFQNIVLPIISLSSSCKGIHILPRRKDVELYVRNFDIYPDIYNSKNIRYIDIREFYRKFDRPNMFEGLRATKQGLRYVDKWIKANNINKPIVTITIRSYGYDKVRNSNLDAWSRFSTYLDGSGYFPVIIPDIDGDDLDQIYFTDGFIYKEAAWNMMLRMALYERVYLNFFVSGGPISLAVMNPKCSYIA</sequence>
<organism evidence="1">
    <name type="scientific">marine metagenome</name>
    <dbReference type="NCBI Taxonomy" id="408172"/>
    <lineage>
        <taxon>unclassified sequences</taxon>
        <taxon>metagenomes</taxon>
        <taxon>ecological metagenomes</taxon>
    </lineage>
</organism>